<evidence type="ECO:0008006" key="3">
    <source>
        <dbReference type="Google" id="ProtNLM"/>
    </source>
</evidence>
<protein>
    <recommendedName>
        <fullName evidence="3">Methyltransferase FkbM domain-containing protein</fullName>
    </recommendedName>
</protein>
<name>A0ABP9UIG8_9BACT</name>
<gene>
    <name evidence="1" type="ORF">Hsar01_00359</name>
</gene>
<evidence type="ECO:0000313" key="2">
    <source>
        <dbReference type="Proteomes" id="UP001476282"/>
    </source>
</evidence>
<sequence>MKKLALNLPSKFAFYPTKLTPRDELLALLRDLRPLETEHPLIRLGGDGDGGYLLPDDLDGLAACFSPGVDVNSSFEFDCADRGMEVFMVDASVEGPAARHERFHFQKKFIGSFTEDPYISMQDWVDSTPVAKDGDLLLQMDIEGYEWETLFSMSTALMSRFRIIVIELHKLENLFSDAIFPILSRCLRKLLHTHDCVHIHPNNIAPMVRSRGLEIPWYGEFTFLRKDRISQRKPATRFPHPLDRDCEPDEPSMVLPKEWWN</sequence>
<evidence type="ECO:0000313" key="1">
    <source>
        <dbReference type="EMBL" id="GAA5481152.1"/>
    </source>
</evidence>
<keyword evidence="2" id="KW-1185">Reference proteome</keyword>
<comment type="caution">
    <text evidence="1">The sequence shown here is derived from an EMBL/GenBank/DDBJ whole genome shotgun (WGS) entry which is preliminary data.</text>
</comment>
<reference evidence="1 2" key="1">
    <citation type="submission" date="2024-02" db="EMBL/GenBank/DDBJ databases">
        <title>Haloferula sargassicola NBRC 104335.</title>
        <authorList>
            <person name="Ichikawa N."/>
            <person name="Katano-Makiyama Y."/>
            <person name="Hidaka K."/>
        </authorList>
    </citation>
    <scope>NUCLEOTIDE SEQUENCE [LARGE SCALE GENOMIC DNA]</scope>
    <source>
        <strain evidence="1 2">NBRC 104335</strain>
    </source>
</reference>
<proteinExistence type="predicted"/>
<dbReference type="Proteomes" id="UP001476282">
    <property type="component" value="Unassembled WGS sequence"/>
</dbReference>
<organism evidence="1 2">
    <name type="scientific">Haloferula sargassicola</name>
    <dbReference type="NCBI Taxonomy" id="490096"/>
    <lineage>
        <taxon>Bacteria</taxon>
        <taxon>Pseudomonadati</taxon>
        <taxon>Verrucomicrobiota</taxon>
        <taxon>Verrucomicrobiia</taxon>
        <taxon>Verrucomicrobiales</taxon>
        <taxon>Verrucomicrobiaceae</taxon>
        <taxon>Haloferula</taxon>
    </lineage>
</organism>
<dbReference type="RefSeq" id="WP_353565309.1">
    <property type="nucleotide sequence ID" value="NZ_BAABRI010000002.1"/>
</dbReference>
<dbReference type="EMBL" id="BAABRI010000002">
    <property type="protein sequence ID" value="GAA5481152.1"/>
    <property type="molecule type" value="Genomic_DNA"/>
</dbReference>
<accession>A0ABP9UIG8</accession>